<feature type="region of interest" description="Disordered" evidence="4">
    <location>
        <begin position="61"/>
        <end position="87"/>
    </location>
</feature>
<name>A0A1W6YFY1_9BORD</name>
<dbReference type="PROSITE" id="PS51077">
    <property type="entry name" value="HTH_ICLR"/>
    <property type="match status" value="1"/>
</dbReference>
<dbReference type="Proteomes" id="UP000194151">
    <property type="component" value="Chromosome"/>
</dbReference>
<proteinExistence type="predicted"/>
<dbReference type="SUPFAM" id="SSF46785">
    <property type="entry name" value="Winged helix' DNA-binding domain"/>
    <property type="match status" value="1"/>
</dbReference>
<dbReference type="InterPro" id="IPR036388">
    <property type="entry name" value="WH-like_DNA-bd_sf"/>
</dbReference>
<feature type="compositionally biased region" description="Low complexity" evidence="4">
    <location>
        <begin position="69"/>
        <end position="83"/>
    </location>
</feature>
<evidence type="ECO:0000259" key="6">
    <source>
        <dbReference type="PROSITE" id="PS51078"/>
    </source>
</evidence>
<dbReference type="InterPro" id="IPR036390">
    <property type="entry name" value="WH_DNA-bd_sf"/>
</dbReference>
<dbReference type="InterPro" id="IPR029016">
    <property type="entry name" value="GAF-like_dom_sf"/>
</dbReference>
<dbReference type="GO" id="GO:0003677">
    <property type="term" value="F:DNA binding"/>
    <property type="evidence" value="ECO:0007669"/>
    <property type="project" value="UniProtKB-KW"/>
</dbReference>
<dbReference type="InterPro" id="IPR014757">
    <property type="entry name" value="Tscrpt_reg_IclR_C"/>
</dbReference>
<feature type="domain" description="IclR-ED" evidence="6">
    <location>
        <begin position="153"/>
        <end position="335"/>
    </location>
</feature>
<evidence type="ECO:0000256" key="3">
    <source>
        <dbReference type="ARBA" id="ARBA00023163"/>
    </source>
</evidence>
<dbReference type="STRING" id="1416806.CAL12_03700"/>
<dbReference type="SMART" id="SM00346">
    <property type="entry name" value="HTH_ICLR"/>
    <property type="match status" value="1"/>
</dbReference>
<dbReference type="EMBL" id="CP021108">
    <property type="protein sequence ID" value="ARP80015.1"/>
    <property type="molecule type" value="Genomic_DNA"/>
</dbReference>
<sequence length="346" mass="36960">MDLRLLDRLREAGYSVGYCATLLRNHVLIMGTARRAVNAGHAPICVFRGCLMEYPDGNAPMPETTNAKPADAMGDGDSAAAGPGRRDPTVHAARHAIEILRCISQSQPEIGVSDIARRIGLHKSSVSRLVATLEAQRVVERNPHTDRVSLAPGLIAIAAPLINHMGISQASRQRMAQLAEESAETVNLSIWDGREAISIDQTVGPNAITHYAAPGQNNPAHCTASGKVLLAFASEADLSAVLRAPLTRYTERTITDPAVLRRELGRVRETGLALNRAEFSEDAGAVAAIVRNVNGQATIALTITVPLYRFGKARERKLLELVGNAARDISGQIGAMTAAGIARRQP</sequence>
<dbReference type="PANTHER" id="PTHR30136:SF35">
    <property type="entry name" value="HTH-TYPE TRANSCRIPTIONAL REGULATOR RV1719"/>
    <property type="match status" value="1"/>
</dbReference>
<protein>
    <recommendedName>
        <fullName evidence="9">IclR family transcriptional regulator</fullName>
    </recommendedName>
</protein>
<dbReference type="InterPro" id="IPR005471">
    <property type="entry name" value="Tscrpt_reg_IclR_N"/>
</dbReference>
<evidence type="ECO:0008006" key="9">
    <source>
        <dbReference type="Google" id="ProtNLM"/>
    </source>
</evidence>
<organism evidence="7 8">
    <name type="scientific">Bordetella genomosp. 8</name>
    <dbReference type="NCBI Taxonomy" id="1416806"/>
    <lineage>
        <taxon>Bacteria</taxon>
        <taxon>Pseudomonadati</taxon>
        <taxon>Pseudomonadota</taxon>
        <taxon>Betaproteobacteria</taxon>
        <taxon>Burkholderiales</taxon>
        <taxon>Alcaligenaceae</taxon>
        <taxon>Bordetella</taxon>
    </lineage>
</organism>
<evidence type="ECO:0000256" key="2">
    <source>
        <dbReference type="ARBA" id="ARBA00023125"/>
    </source>
</evidence>
<evidence type="ECO:0000256" key="1">
    <source>
        <dbReference type="ARBA" id="ARBA00023015"/>
    </source>
</evidence>
<keyword evidence="8" id="KW-1185">Reference proteome</keyword>
<evidence type="ECO:0000259" key="5">
    <source>
        <dbReference type="PROSITE" id="PS51077"/>
    </source>
</evidence>
<reference evidence="7 8" key="1">
    <citation type="submission" date="2017-05" db="EMBL/GenBank/DDBJ databases">
        <title>Complete and WGS of Bordetella genogroups.</title>
        <authorList>
            <person name="Spilker T."/>
            <person name="LiPuma J."/>
        </authorList>
    </citation>
    <scope>NUCLEOTIDE SEQUENCE [LARGE SCALE GENOMIC DNA]</scope>
    <source>
        <strain evidence="7 8">AU19157</strain>
    </source>
</reference>
<dbReference type="GO" id="GO:0003700">
    <property type="term" value="F:DNA-binding transcription factor activity"/>
    <property type="evidence" value="ECO:0007669"/>
    <property type="project" value="TreeGrafter"/>
</dbReference>
<dbReference type="SUPFAM" id="SSF55781">
    <property type="entry name" value="GAF domain-like"/>
    <property type="match status" value="1"/>
</dbReference>
<dbReference type="PANTHER" id="PTHR30136">
    <property type="entry name" value="HELIX-TURN-HELIX TRANSCRIPTIONAL REGULATOR, ICLR FAMILY"/>
    <property type="match status" value="1"/>
</dbReference>
<dbReference type="Pfam" id="PF09339">
    <property type="entry name" value="HTH_IclR"/>
    <property type="match status" value="1"/>
</dbReference>
<dbReference type="PROSITE" id="PS51078">
    <property type="entry name" value="ICLR_ED"/>
    <property type="match status" value="1"/>
</dbReference>
<evidence type="ECO:0000313" key="8">
    <source>
        <dbReference type="Proteomes" id="UP000194151"/>
    </source>
</evidence>
<dbReference type="KEGG" id="bgv:CAL12_03700"/>
<dbReference type="InterPro" id="IPR050707">
    <property type="entry name" value="HTH_MetabolicPath_Reg"/>
</dbReference>
<gene>
    <name evidence="7" type="ORF">CAL12_03700</name>
</gene>
<dbReference type="GO" id="GO:0045892">
    <property type="term" value="P:negative regulation of DNA-templated transcription"/>
    <property type="evidence" value="ECO:0007669"/>
    <property type="project" value="TreeGrafter"/>
</dbReference>
<accession>A0A1W6YFY1</accession>
<feature type="domain" description="HTH iclR-type" evidence="5">
    <location>
        <begin position="90"/>
        <end position="152"/>
    </location>
</feature>
<evidence type="ECO:0000313" key="7">
    <source>
        <dbReference type="EMBL" id="ARP80015.1"/>
    </source>
</evidence>
<dbReference type="AlphaFoldDB" id="A0A1W6YFY1"/>
<keyword evidence="1" id="KW-0805">Transcription regulation</keyword>
<dbReference type="Gene3D" id="3.30.450.40">
    <property type="match status" value="1"/>
</dbReference>
<keyword evidence="2" id="KW-0238">DNA-binding</keyword>
<dbReference type="OrthoDB" id="13103at2"/>
<dbReference type="Pfam" id="PF01614">
    <property type="entry name" value="IclR_C"/>
    <property type="match status" value="1"/>
</dbReference>
<keyword evidence="3" id="KW-0804">Transcription</keyword>
<dbReference type="Gene3D" id="1.10.10.10">
    <property type="entry name" value="Winged helix-like DNA-binding domain superfamily/Winged helix DNA-binding domain"/>
    <property type="match status" value="1"/>
</dbReference>
<evidence type="ECO:0000256" key="4">
    <source>
        <dbReference type="SAM" id="MobiDB-lite"/>
    </source>
</evidence>